<reference evidence="9 10" key="1">
    <citation type="submission" date="2014-07" db="EMBL/GenBank/DDBJ databases">
        <title>Expanding our view of genomic diversity in Candidatus Accumulibacter clades.</title>
        <authorList>
            <person name="Skennerton C.T."/>
            <person name="Barr J.J."/>
            <person name="Slater F.R."/>
            <person name="Bond P.L."/>
            <person name="Tyson G.W."/>
        </authorList>
    </citation>
    <scope>NUCLEOTIDE SEQUENCE [LARGE SCALE GENOMIC DNA]</scope>
    <source>
        <strain evidence="10">SK-01</strain>
    </source>
</reference>
<dbReference type="Proteomes" id="UP000019812">
    <property type="component" value="Unassembled WGS sequence"/>
</dbReference>
<comment type="caution">
    <text evidence="9">The sequence shown here is derived from an EMBL/GenBank/DDBJ whole genome shotgun (WGS) entry which is preliminary data.</text>
</comment>
<feature type="transmembrane region" description="Helical" evidence="7">
    <location>
        <begin position="281"/>
        <end position="303"/>
    </location>
</feature>
<dbReference type="GO" id="GO:0005886">
    <property type="term" value="C:plasma membrane"/>
    <property type="evidence" value="ECO:0007669"/>
    <property type="project" value="UniProtKB-SubCell"/>
</dbReference>
<feature type="transmembrane region" description="Helical" evidence="7">
    <location>
        <begin position="145"/>
        <end position="166"/>
    </location>
</feature>
<dbReference type="PANTHER" id="PTHR40074:SF2">
    <property type="entry name" value="O-ACETYLTRANSFERASE WECH"/>
    <property type="match status" value="1"/>
</dbReference>
<keyword evidence="3" id="KW-1003">Cell membrane</keyword>
<evidence type="ECO:0000256" key="5">
    <source>
        <dbReference type="ARBA" id="ARBA00022989"/>
    </source>
</evidence>
<feature type="domain" description="Acyltransferase 3" evidence="8">
    <location>
        <begin position="6"/>
        <end position="331"/>
    </location>
</feature>
<protein>
    <submittedName>
        <fullName evidence="9">Fucose 4-O-acetylase</fullName>
    </submittedName>
</protein>
<proteinExistence type="inferred from homology"/>
<evidence type="ECO:0000256" key="1">
    <source>
        <dbReference type="ARBA" id="ARBA00004651"/>
    </source>
</evidence>
<dbReference type="EMBL" id="JDSS02000045">
    <property type="protein sequence ID" value="KFB66233.1"/>
    <property type="molecule type" value="Genomic_DNA"/>
</dbReference>
<name>A0A084XUT9_9PROT</name>
<dbReference type="STRING" id="1457154.CAPSK01_004394"/>
<evidence type="ECO:0000313" key="9">
    <source>
        <dbReference type="EMBL" id="KFB66233.1"/>
    </source>
</evidence>
<feature type="transmembrane region" description="Helical" evidence="7">
    <location>
        <begin position="12"/>
        <end position="31"/>
    </location>
</feature>
<accession>A0A084XUT9</accession>
<organism evidence="9 10">
    <name type="scientific">Candidatus Accumulibacter vicinus</name>
    <dbReference type="NCBI Taxonomy" id="2954382"/>
    <lineage>
        <taxon>Bacteria</taxon>
        <taxon>Pseudomonadati</taxon>
        <taxon>Pseudomonadota</taxon>
        <taxon>Betaproteobacteria</taxon>
        <taxon>Candidatus Accumulibacter</taxon>
    </lineage>
</organism>
<evidence type="ECO:0000256" key="2">
    <source>
        <dbReference type="ARBA" id="ARBA00007400"/>
    </source>
</evidence>
<dbReference type="GO" id="GO:0009246">
    <property type="term" value="P:enterobacterial common antigen biosynthetic process"/>
    <property type="evidence" value="ECO:0007669"/>
    <property type="project" value="TreeGrafter"/>
</dbReference>
<evidence type="ECO:0000313" key="10">
    <source>
        <dbReference type="Proteomes" id="UP000019812"/>
    </source>
</evidence>
<feature type="transmembrane region" description="Helical" evidence="7">
    <location>
        <begin position="228"/>
        <end position="244"/>
    </location>
</feature>
<feature type="transmembrane region" description="Helical" evidence="7">
    <location>
        <begin position="250"/>
        <end position="269"/>
    </location>
</feature>
<dbReference type="AlphaFoldDB" id="A0A084XUT9"/>
<dbReference type="PANTHER" id="PTHR40074">
    <property type="entry name" value="O-ACETYLTRANSFERASE WECH"/>
    <property type="match status" value="1"/>
</dbReference>
<feature type="transmembrane region" description="Helical" evidence="7">
    <location>
        <begin position="87"/>
        <end position="108"/>
    </location>
</feature>
<feature type="transmembrane region" description="Helical" evidence="7">
    <location>
        <begin position="51"/>
        <end position="75"/>
    </location>
</feature>
<evidence type="ECO:0000256" key="3">
    <source>
        <dbReference type="ARBA" id="ARBA00022475"/>
    </source>
</evidence>
<keyword evidence="5 7" id="KW-1133">Transmembrane helix</keyword>
<dbReference type="GO" id="GO:0016413">
    <property type="term" value="F:O-acetyltransferase activity"/>
    <property type="evidence" value="ECO:0007669"/>
    <property type="project" value="TreeGrafter"/>
</dbReference>
<dbReference type="Pfam" id="PF01757">
    <property type="entry name" value="Acyl_transf_3"/>
    <property type="match status" value="1"/>
</dbReference>
<feature type="transmembrane region" description="Helical" evidence="7">
    <location>
        <begin position="315"/>
        <end position="336"/>
    </location>
</feature>
<feature type="transmembrane region" description="Helical" evidence="7">
    <location>
        <begin position="201"/>
        <end position="221"/>
    </location>
</feature>
<sequence length="368" mass="40254">MPSRLAFVDALKALACQLIVLHHLAFYGPMSDHAYLLAPDLIRWFSQDARMAVQVFLVISGFLAARSLAPAGVLLATDPLDLVQKRYLKLVVPYLTAMLIGLACAAIARELMVHDSIPGRPTLPQVVAHALLLQSILGYEGLSAGVWYVAIDFQLFALLVGVLWLARTIARSSTGIPTVSALLVVTLALASLYHFNRDGAWDMWGVYFFAAYALGIVTYWATHRKQTPVWLLPMVGLVAIALLLDYRPRLAVALLVALAIGLARIYGFLEDRPRSRLIAYLGQISYSVFLVHFPICLLINGLFARFAAPDPWVNLAGMCIAWLASIAVGALFFRYVESPAQRGLWRTHAQPGLSQADALSQAAAESAK</sequence>
<gene>
    <name evidence="9" type="ORF">CAPSK01_004394</name>
</gene>
<comment type="similarity">
    <text evidence="2">Belongs to the acyltransferase 3 family.</text>
</comment>
<comment type="subcellular location">
    <subcellularLocation>
        <location evidence="1">Cell membrane</location>
        <topology evidence="1">Multi-pass membrane protein</topology>
    </subcellularLocation>
</comment>
<keyword evidence="4 7" id="KW-0812">Transmembrane</keyword>
<evidence type="ECO:0000256" key="6">
    <source>
        <dbReference type="ARBA" id="ARBA00023136"/>
    </source>
</evidence>
<evidence type="ECO:0000256" key="4">
    <source>
        <dbReference type="ARBA" id="ARBA00022692"/>
    </source>
</evidence>
<dbReference type="InterPro" id="IPR002656">
    <property type="entry name" value="Acyl_transf_3_dom"/>
</dbReference>
<feature type="transmembrane region" description="Helical" evidence="7">
    <location>
        <begin position="178"/>
        <end position="195"/>
    </location>
</feature>
<evidence type="ECO:0000256" key="7">
    <source>
        <dbReference type="SAM" id="Phobius"/>
    </source>
</evidence>
<keyword evidence="6 7" id="KW-0472">Membrane</keyword>
<evidence type="ECO:0000259" key="8">
    <source>
        <dbReference type="Pfam" id="PF01757"/>
    </source>
</evidence>